<gene>
    <name evidence="1" type="ORF">PECAL_2P07280</name>
</gene>
<reference evidence="1" key="1">
    <citation type="submission" date="2021-11" db="EMBL/GenBank/DDBJ databases">
        <authorList>
            <consortium name="Genoscope - CEA"/>
            <person name="William W."/>
        </authorList>
    </citation>
    <scope>NUCLEOTIDE SEQUENCE</scope>
</reference>
<evidence type="ECO:0000313" key="1">
    <source>
        <dbReference type="EMBL" id="CAH0367693.1"/>
    </source>
</evidence>
<comment type="caution">
    <text evidence="1">The sequence shown here is derived from an EMBL/GenBank/DDBJ whole genome shotgun (WGS) entry which is preliminary data.</text>
</comment>
<evidence type="ECO:0000313" key="2">
    <source>
        <dbReference type="Proteomes" id="UP000789595"/>
    </source>
</evidence>
<protein>
    <submittedName>
        <fullName evidence="1">Uncharacterized protein</fullName>
    </submittedName>
</protein>
<name>A0A8J2S9R2_9STRA</name>
<organism evidence="1 2">
    <name type="scientific">Pelagomonas calceolata</name>
    <dbReference type="NCBI Taxonomy" id="35677"/>
    <lineage>
        <taxon>Eukaryota</taxon>
        <taxon>Sar</taxon>
        <taxon>Stramenopiles</taxon>
        <taxon>Ochrophyta</taxon>
        <taxon>Pelagophyceae</taxon>
        <taxon>Pelagomonadales</taxon>
        <taxon>Pelagomonadaceae</taxon>
        <taxon>Pelagomonas</taxon>
    </lineage>
</organism>
<dbReference type="Proteomes" id="UP000789595">
    <property type="component" value="Unassembled WGS sequence"/>
</dbReference>
<keyword evidence="2" id="KW-1185">Reference proteome</keyword>
<proteinExistence type="predicted"/>
<dbReference type="AlphaFoldDB" id="A0A8J2S9R2"/>
<accession>A0A8J2S9R2</accession>
<sequence length="115" mass="13186">LLLLRLVSSFHSNHRPEDLEQTEADEEERAAGERELREGARLALRPARCNIKPEACPRRRRGADRRLIAARMRLVALLAEKCGFIFFDGPARRATPWNALLRCCHRAERPQQCSA</sequence>
<dbReference type="EMBL" id="CAKKNE010000002">
    <property type="protein sequence ID" value="CAH0367693.1"/>
    <property type="molecule type" value="Genomic_DNA"/>
</dbReference>
<feature type="non-terminal residue" evidence="1">
    <location>
        <position position="115"/>
    </location>
</feature>